<proteinExistence type="predicted"/>
<accession>A0ACB9PSX3</accession>
<protein>
    <submittedName>
        <fullName evidence="1">Uncharacterized protein</fullName>
    </submittedName>
</protein>
<name>A0ACB9PSX3_BAUVA</name>
<gene>
    <name evidence="1" type="ORF">L6164_005346</name>
</gene>
<dbReference type="EMBL" id="CM039428">
    <property type="protein sequence ID" value="KAI4350944.1"/>
    <property type="molecule type" value="Genomic_DNA"/>
</dbReference>
<evidence type="ECO:0000313" key="2">
    <source>
        <dbReference type="Proteomes" id="UP000828941"/>
    </source>
</evidence>
<comment type="caution">
    <text evidence="1">The sequence shown here is derived from an EMBL/GenBank/DDBJ whole genome shotgun (WGS) entry which is preliminary data.</text>
</comment>
<evidence type="ECO:0000313" key="1">
    <source>
        <dbReference type="EMBL" id="KAI4350944.1"/>
    </source>
</evidence>
<keyword evidence="2" id="KW-1185">Reference proteome</keyword>
<sequence length="256" mass="28036">MPKLVNFLLALSLDLFMKSRAIDTTSSIVCFASYCGGVLIRYPFWQQGNTTSAGKSCGYTGFGLAYSDDGRPPILTLSSDTYYFKEINYTNNTLTLIDTDVANQTCPRASHNVTIGDLPLSYRKLVKNLTFYFNCTAYPSALSHIQCLNNSKGKRSYVFEEGDEASDFDWSMNCEDKVVVTVNENEINGASLSTGFGVAMNKGFVLNWETATPCAKCEISGGNCGFDRVNNVQTLCYCIDGSIITDGTKSCKGMLT</sequence>
<reference evidence="1 2" key="1">
    <citation type="journal article" date="2022" name="DNA Res.">
        <title>Chromosomal-level genome assembly of the orchid tree Bauhinia variegata (Leguminosae; Cercidoideae) supports the allotetraploid origin hypothesis of Bauhinia.</title>
        <authorList>
            <person name="Zhong Y."/>
            <person name="Chen Y."/>
            <person name="Zheng D."/>
            <person name="Pang J."/>
            <person name="Liu Y."/>
            <person name="Luo S."/>
            <person name="Meng S."/>
            <person name="Qian L."/>
            <person name="Wei D."/>
            <person name="Dai S."/>
            <person name="Zhou R."/>
        </authorList>
    </citation>
    <scope>NUCLEOTIDE SEQUENCE [LARGE SCALE GENOMIC DNA]</scope>
    <source>
        <strain evidence="1">BV-YZ2020</strain>
    </source>
</reference>
<dbReference type="Proteomes" id="UP000828941">
    <property type="component" value="Chromosome 3"/>
</dbReference>
<organism evidence="1 2">
    <name type="scientific">Bauhinia variegata</name>
    <name type="common">Purple orchid tree</name>
    <name type="synonym">Phanera variegata</name>
    <dbReference type="NCBI Taxonomy" id="167791"/>
    <lineage>
        <taxon>Eukaryota</taxon>
        <taxon>Viridiplantae</taxon>
        <taxon>Streptophyta</taxon>
        <taxon>Embryophyta</taxon>
        <taxon>Tracheophyta</taxon>
        <taxon>Spermatophyta</taxon>
        <taxon>Magnoliopsida</taxon>
        <taxon>eudicotyledons</taxon>
        <taxon>Gunneridae</taxon>
        <taxon>Pentapetalae</taxon>
        <taxon>rosids</taxon>
        <taxon>fabids</taxon>
        <taxon>Fabales</taxon>
        <taxon>Fabaceae</taxon>
        <taxon>Cercidoideae</taxon>
        <taxon>Cercideae</taxon>
        <taxon>Bauhiniinae</taxon>
        <taxon>Bauhinia</taxon>
    </lineage>
</organism>